<dbReference type="AlphaFoldDB" id="M0BUI1"/>
<gene>
    <name evidence="2" type="ORF">C477_20739</name>
</gene>
<protein>
    <submittedName>
        <fullName evidence="2">Uncharacterized protein</fullName>
    </submittedName>
</protein>
<accession>M0BUI1</accession>
<dbReference type="Proteomes" id="UP000011657">
    <property type="component" value="Unassembled WGS sequence"/>
</dbReference>
<organism evidence="2 3">
    <name type="scientific">Haloterrigena salina JCM 13891</name>
    <dbReference type="NCBI Taxonomy" id="1227488"/>
    <lineage>
        <taxon>Archaea</taxon>
        <taxon>Methanobacteriati</taxon>
        <taxon>Methanobacteriota</taxon>
        <taxon>Stenosarchaea group</taxon>
        <taxon>Halobacteria</taxon>
        <taxon>Halobacteriales</taxon>
        <taxon>Natrialbaceae</taxon>
        <taxon>Haloterrigena</taxon>
    </lineage>
</organism>
<name>M0BUI1_9EURY</name>
<comment type="caution">
    <text evidence="2">The sequence shown here is derived from an EMBL/GenBank/DDBJ whole genome shotgun (WGS) entry which is preliminary data.</text>
</comment>
<proteinExistence type="predicted"/>
<keyword evidence="3" id="KW-1185">Reference proteome</keyword>
<evidence type="ECO:0000313" key="2">
    <source>
        <dbReference type="EMBL" id="ELZ14605.1"/>
    </source>
</evidence>
<evidence type="ECO:0000256" key="1">
    <source>
        <dbReference type="SAM" id="MobiDB-lite"/>
    </source>
</evidence>
<feature type="region of interest" description="Disordered" evidence="1">
    <location>
        <begin position="44"/>
        <end position="65"/>
    </location>
</feature>
<sequence>MAGGAEANARRTTRTTIPCSGRVDVHVSNQVNGERAQTHPCAAALGATPAGDGGESELEQRRDEQ</sequence>
<evidence type="ECO:0000313" key="3">
    <source>
        <dbReference type="Proteomes" id="UP000011657"/>
    </source>
</evidence>
<dbReference type="EMBL" id="AOIS01000063">
    <property type="protein sequence ID" value="ELZ14605.1"/>
    <property type="molecule type" value="Genomic_DNA"/>
</dbReference>
<reference evidence="2 3" key="1">
    <citation type="journal article" date="2014" name="PLoS Genet.">
        <title>Phylogenetically driven sequencing of extremely halophilic archaea reveals strategies for static and dynamic osmo-response.</title>
        <authorList>
            <person name="Becker E.A."/>
            <person name="Seitzer P.M."/>
            <person name="Tritt A."/>
            <person name="Larsen D."/>
            <person name="Krusor M."/>
            <person name="Yao A.I."/>
            <person name="Wu D."/>
            <person name="Madern D."/>
            <person name="Eisen J.A."/>
            <person name="Darling A.E."/>
            <person name="Facciotti M.T."/>
        </authorList>
    </citation>
    <scope>NUCLEOTIDE SEQUENCE [LARGE SCALE GENOMIC DNA]</scope>
    <source>
        <strain evidence="2 3">JCM 13891</strain>
    </source>
</reference>